<comment type="caution">
    <text evidence="2">The sequence shown here is derived from an EMBL/GenBank/DDBJ whole genome shotgun (WGS) entry which is preliminary data.</text>
</comment>
<keyword evidence="1" id="KW-0812">Transmembrane</keyword>
<sequence>MRRSKWIYLSAMVLVIAAAMLFAFLDGDDDVVRYHQHREQPGEEELGSCSVCGGQNDLCTHLPIISIDTGGQSIPGNPVRDPDGTLLYYETAEDGAGEIRVSIRTYEKEGVYHHPEDEPDQTAAALFRIRGNSSRNFDKKSYRIKLVDENDPEQSNARALLGMAKGDEWSLHGPFLDKTLIRNYMWMNISAQVMGYAPGVRFCEVLIDGEYQGLYVLMETIDVSPQRVNLTEYRDGDAIFSYMVRLEPRPDAQKQIDNFNFYTMRTEQGSGIELVYPGTSSQTEAVREYVKTDFSEIERYLYSYEMAKDPDSCWEYLDLDSFVDYYILQEYLAVSDAFSASTYFYKDVRGKLHIGPVWDYNNVLDNFFTDLSESDFLLDQKGWFAPLMKSGLFVDRVISRYRELRQGVLSDAYIDQYAQEVEVWLGSAIDRNFEVWGYSFDVDQLSVDERRSPTAGRDALTLEELNPSTHEEALEWMLQYAAGRGAWLDEHIEALRQYCHPSRNASEVTD</sequence>
<gene>
    <name evidence="2" type="ORF">IAB63_04460</name>
</gene>
<reference evidence="2" key="1">
    <citation type="submission" date="2020-10" db="EMBL/GenBank/DDBJ databases">
        <authorList>
            <person name="Gilroy R."/>
        </authorList>
    </citation>
    <scope>NUCLEOTIDE SEQUENCE</scope>
    <source>
        <strain evidence="2">CHK187-14744</strain>
    </source>
</reference>
<dbReference type="GO" id="GO:0016301">
    <property type="term" value="F:kinase activity"/>
    <property type="evidence" value="ECO:0007669"/>
    <property type="project" value="UniProtKB-KW"/>
</dbReference>
<keyword evidence="2" id="KW-0418">Kinase</keyword>
<feature type="transmembrane region" description="Helical" evidence="1">
    <location>
        <begin position="7"/>
        <end position="25"/>
    </location>
</feature>
<keyword evidence="1" id="KW-0472">Membrane</keyword>
<reference evidence="2" key="2">
    <citation type="journal article" date="2021" name="PeerJ">
        <title>Extensive microbial diversity within the chicken gut microbiome revealed by metagenomics and culture.</title>
        <authorList>
            <person name="Gilroy R."/>
            <person name="Ravi A."/>
            <person name="Getino M."/>
            <person name="Pursley I."/>
            <person name="Horton D.L."/>
            <person name="Alikhan N.F."/>
            <person name="Baker D."/>
            <person name="Gharbi K."/>
            <person name="Hall N."/>
            <person name="Watson M."/>
            <person name="Adriaenssens E.M."/>
            <person name="Foster-Nyarko E."/>
            <person name="Jarju S."/>
            <person name="Secka A."/>
            <person name="Antonio M."/>
            <person name="Oren A."/>
            <person name="Chaudhuri R.R."/>
            <person name="La Ragione R."/>
            <person name="Hildebrand F."/>
            <person name="Pallen M.J."/>
        </authorList>
    </citation>
    <scope>NUCLEOTIDE SEQUENCE</scope>
    <source>
        <strain evidence="2">CHK187-14744</strain>
    </source>
</reference>
<dbReference type="Pfam" id="PF08757">
    <property type="entry name" value="CotH"/>
    <property type="match status" value="1"/>
</dbReference>
<dbReference type="Proteomes" id="UP000824164">
    <property type="component" value="Unassembled WGS sequence"/>
</dbReference>
<dbReference type="InterPro" id="IPR014867">
    <property type="entry name" value="Spore_coat_CotH_CotH2/3/7"/>
</dbReference>
<name>A0A9D1HFT0_9FIRM</name>
<proteinExistence type="predicted"/>
<evidence type="ECO:0000313" key="3">
    <source>
        <dbReference type="Proteomes" id="UP000824164"/>
    </source>
</evidence>
<evidence type="ECO:0000256" key="1">
    <source>
        <dbReference type="SAM" id="Phobius"/>
    </source>
</evidence>
<evidence type="ECO:0000313" key="2">
    <source>
        <dbReference type="EMBL" id="HIU02486.1"/>
    </source>
</evidence>
<protein>
    <submittedName>
        <fullName evidence="2">CotH kinase family protein</fullName>
    </submittedName>
</protein>
<dbReference type="AlphaFoldDB" id="A0A9D1HFT0"/>
<organism evidence="2 3">
    <name type="scientific">Candidatus Onthocola gallistercoris</name>
    <dbReference type="NCBI Taxonomy" id="2840876"/>
    <lineage>
        <taxon>Bacteria</taxon>
        <taxon>Bacillati</taxon>
        <taxon>Bacillota</taxon>
        <taxon>Bacilli</taxon>
        <taxon>Candidatus Onthocola</taxon>
    </lineage>
</organism>
<keyword evidence="2" id="KW-0808">Transferase</keyword>
<dbReference type="EMBL" id="DVLT01000031">
    <property type="protein sequence ID" value="HIU02486.1"/>
    <property type="molecule type" value="Genomic_DNA"/>
</dbReference>
<accession>A0A9D1HFT0</accession>
<keyword evidence="1" id="KW-1133">Transmembrane helix</keyword>